<name>A0A975BQP9_9BACT</name>
<dbReference type="KEGG" id="dmm:dnm_058670"/>
<evidence type="ECO:0000256" key="8">
    <source>
        <dbReference type="ARBA" id="ARBA00047481"/>
    </source>
</evidence>
<dbReference type="NCBIfam" id="TIGR01141">
    <property type="entry name" value="hisC"/>
    <property type="match status" value="1"/>
</dbReference>
<dbReference type="CDD" id="cd00609">
    <property type="entry name" value="AAT_like"/>
    <property type="match status" value="1"/>
</dbReference>
<dbReference type="HAMAP" id="MF_01023">
    <property type="entry name" value="HisC_aminotrans_2"/>
    <property type="match status" value="1"/>
</dbReference>
<dbReference type="Gene3D" id="3.90.1150.10">
    <property type="entry name" value="Aspartate Aminotransferase, domain 1"/>
    <property type="match status" value="1"/>
</dbReference>
<dbReference type="GO" id="GO:0004400">
    <property type="term" value="F:histidinol-phosphate transaminase activity"/>
    <property type="evidence" value="ECO:0007669"/>
    <property type="project" value="UniProtKB-UniRule"/>
</dbReference>
<dbReference type="InterPro" id="IPR004839">
    <property type="entry name" value="Aminotransferase_I/II_large"/>
</dbReference>
<dbReference type="InterPro" id="IPR050106">
    <property type="entry name" value="HistidinolP_aminotransfase"/>
</dbReference>
<comment type="catalytic activity">
    <reaction evidence="8 9">
        <text>L-histidinol phosphate + 2-oxoglutarate = 3-(imidazol-4-yl)-2-oxopropyl phosphate + L-glutamate</text>
        <dbReference type="Rhea" id="RHEA:23744"/>
        <dbReference type="ChEBI" id="CHEBI:16810"/>
        <dbReference type="ChEBI" id="CHEBI:29985"/>
        <dbReference type="ChEBI" id="CHEBI:57766"/>
        <dbReference type="ChEBI" id="CHEBI:57980"/>
        <dbReference type="EC" id="2.6.1.9"/>
    </reaction>
</comment>
<evidence type="ECO:0000256" key="2">
    <source>
        <dbReference type="ARBA" id="ARBA00005011"/>
    </source>
</evidence>
<comment type="subunit">
    <text evidence="4 9">Homodimer.</text>
</comment>
<accession>A0A975BQP9</accession>
<dbReference type="Pfam" id="PF00155">
    <property type="entry name" value="Aminotran_1_2"/>
    <property type="match status" value="1"/>
</dbReference>
<dbReference type="Proteomes" id="UP000663722">
    <property type="component" value="Chromosome"/>
</dbReference>
<dbReference type="InterPro" id="IPR015424">
    <property type="entry name" value="PyrdxlP-dep_Trfase"/>
</dbReference>
<evidence type="ECO:0000259" key="10">
    <source>
        <dbReference type="Pfam" id="PF00155"/>
    </source>
</evidence>
<dbReference type="Gene3D" id="3.40.640.10">
    <property type="entry name" value="Type I PLP-dependent aspartate aminotransferase-like (Major domain)"/>
    <property type="match status" value="1"/>
</dbReference>
<dbReference type="GO" id="GO:0000105">
    <property type="term" value="P:L-histidine biosynthetic process"/>
    <property type="evidence" value="ECO:0007669"/>
    <property type="project" value="UniProtKB-UniRule"/>
</dbReference>
<dbReference type="SUPFAM" id="SSF53383">
    <property type="entry name" value="PLP-dependent transferases"/>
    <property type="match status" value="1"/>
</dbReference>
<dbReference type="PANTHER" id="PTHR43643:SF3">
    <property type="entry name" value="HISTIDINOL-PHOSPHATE AMINOTRANSFERASE"/>
    <property type="match status" value="1"/>
</dbReference>
<organism evidence="11 12">
    <name type="scientific">Desulfonema magnum</name>
    <dbReference type="NCBI Taxonomy" id="45655"/>
    <lineage>
        <taxon>Bacteria</taxon>
        <taxon>Pseudomonadati</taxon>
        <taxon>Thermodesulfobacteriota</taxon>
        <taxon>Desulfobacteria</taxon>
        <taxon>Desulfobacterales</taxon>
        <taxon>Desulfococcaceae</taxon>
        <taxon>Desulfonema</taxon>
    </lineage>
</organism>
<evidence type="ECO:0000256" key="1">
    <source>
        <dbReference type="ARBA" id="ARBA00001933"/>
    </source>
</evidence>
<keyword evidence="9" id="KW-0368">Histidine biosynthesis</keyword>
<dbReference type="RefSeq" id="WP_207678277.1">
    <property type="nucleotide sequence ID" value="NZ_CP061800.1"/>
</dbReference>
<comment type="pathway">
    <text evidence="2 9">Amino-acid biosynthesis; L-histidine biosynthesis; L-histidine from 5-phospho-alpha-D-ribose 1-diphosphate: step 7/9.</text>
</comment>
<proteinExistence type="inferred from homology"/>
<dbReference type="PANTHER" id="PTHR43643">
    <property type="entry name" value="HISTIDINOL-PHOSPHATE AMINOTRANSFERASE 2"/>
    <property type="match status" value="1"/>
</dbReference>
<comment type="cofactor">
    <cofactor evidence="1 9">
        <name>pyridoxal 5'-phosphate</name>
        <dbReference type="ChEBI" id="CHEBI:597326"/>
    </cofactor>
</comment>
<gene>
    <name evidence="9 11" type="primary">hisC</name>
    <name evidence="11" type="ORF">dnm_058670</name>
</gene>
<keyword evidence="5 9" id="KW-0032">Aminotransferase</keyword>
<evidence type="ECO:0000256" key="9">
    <source>
        <dbReference type="HAMAP-Rule" id="MF_01023"/>
    </source>
</evidence>
<dbReference type="GO" id="GO:0030170">
    <property type="term" value="F:pyridoxal phosphate binding"/>
    <property type="evidence" value="ECO:0007669"/>
    <property type="project" value="InterPro"/>
</dbReference>
<evidence type="ECO:0000256" key="4">
    <source>
        <dbReference type="ARBA" id="ARBA00011738"/>
    </source>
</evidence>
<sequence>MNLSVPDCVLSIKPYVPGKPLEELEREYGIKDSVKLASNENPLGSSPMALKAIQDEMENLHRYPDGSAYSLIKKLSEKLGVSPGNIVLGNGSDEVIGMLAWTLLRQGDEAILPQPSFLMYDIVVRCVGATPVYVPLKSLSIDLDGMKERITPKTRMIFVNNPNNPTGTIVTKKEFDTFLETVPPEIIIVVDEAYIEFARDQECLNGTDYLDSGRAVVTLRTFSKIYGLAGLRIGYGVMPEQVAEVLNRIRMPFNANSLAQVGAAAALDDDDFIKKTRSTIYEGLDFLCDALDRLGIRYFPTQANFFLIDVKKNANEVFEDMLRQGVIVRSMISYGFPEYIRVNVGLHEENVRLIRALETVLF</sequence>
<evidence type="ECO:0000256" key="7">
    <source>
        <dbReference type="ARBA" id="ARBA00022898"/>
    </source>
</evidence>
<protein>
    <recommendedName>
        <fullName evidence="9">Histidinol-phosphate aminotransferase</fullName>
        <ecNumber evidence="9">2.6.1.9</ecNumber>
    </recommendedName>
    <alternativeName>
        <fullName evidence="9">Imidazole acetol-phosphate transaminase</fullName>
    </alternativeName>
</protein>
<keyword evidence="7 9" id="KW-0663">Pyridoxal phosphate</keyword>
<feature type="domain" description="Aminotransferase class I/classII large" evidence="10">
    <location>
        <begin position="32"/>
        <end position="352"/>
    </location>
</feature>
<dbReference type="EMBL" id="CP061800">
    <property type="protein sequence ID" value="QTA89810.1"/>
    <property type="molecule type" value="Genomic_DNA"/>
</dbReference>
<evidence type="ECO:0000256" key="3">
    <source>
        <dbReference type="ARBA" id="ARBA00007970"/>
    </source>
</evidence>
<feature type="modified residue" description="N6-(pyridoxal phosphate)lysine" evidence="9">
    <location>
        <position position="224"/>
    </location>
</feature>
<evidence type="ECO:0000256" key="6">
    <source>
        <dbReference type="ARBA" id="ARBA00022679"/>
    </source>
</evidence>
<evidence type="ECO:0000313" key="11">
    <source>
        <dbReference type="EMBL" id="QTA89810.1"/>
    </source>
</evidence>
<dbReference type="AlphaFoldDB" id="A0A975BQP9"/>
<reference evidence="11" key="1">
    <citation type="journal article" date="2021" name="Microb. Physiol.">
        <title>Proteogenomic Insights into the Physiology of Marine, Sulfate-Reducing, Filamentous Desulfonema limicola and Desulfonema magnum.</title>
        <authorList>
            <person name="Schnaars V."/>
            <person name="Wohlbrand L."/>
            <person name="Scheve S."/>
            <person name="Hinrichs C."/>
            <person name="Reinhardt R."/>
            <person name="Rabus R."/>
        </authorList>
    </citation>
    <scope>NUCLEOTIDE SEQUENCE</scope>
    <source>
        <strain evidence="11">4be13</strain>
    </source>
</reference>
<keyword evidence="12" id="KW-1185">Reference proteome</keyword>
<keyword evidence="6 9" id="KW-0808">Transferase</keyword>
<comment type="similarity">
    <text evidence="3 9">Belongs to the class-II pyridoxal-phosphate-dependent aminotransferase family. Histidinol-phosphate aminotransferase subfamily.</text>
</comment>
<evidence type="ECO:0000313" key="12">
    <source>
        <dbReference type="Proteomes" id="UP000663722"/>
    </source>
</evidence>
<keyword evidence="9" id="KW-0028">Amino-acid biosynthesis</keyword>
<dbReference type="InterPro" id="IPR015421">
    <property type="entry name" value="PyrdxlP-dep_Trfase_major"/>
</dbReference>
<dbReference type="EC" id="2.6.1.9" evidence="9"/>
<dbReference type="InterPro" id="IPR015422">
    <property type="entry name" value="PyrdxlP-dep_Trfase_small"/>
</dbReference>
<evidence type="ECO:0000256" key="5">
    <source>
        <dbReference type="ARBA" id="ARBA00022576"/>
    </source>
</evidence>
<dbReference type="InterPro" id="IPR005861">
    <property type="entry name" value="HisP_aminotrans"/>
</dbReference>